<evidence type="ECO:0000313" key="1">
    <source>
        <dbReference type="EMBL" id="CAI2367469.1"/>
    </source>
</evidence>
<comment type="caution">
    <text evidence="1">The sequence shown here is derived from an EMBL/GenBank/DDBJ whole genome shotgun (WGS) entry which is preliminary data.</text>
</comment>
<organism evidence="1 2">
    <name type="scientific">Euplotes crassus</name>
    <dbReference type="NCBI Taxonomy" id="5936"/>
    <lineage>
        <taxon>Eukaryota</taxon>
        <taxon>Sar</taxon>
        <taxon>Alveolata</taxon>
        <taxon>Ciliophora</taxon>
        <taxon>Intramacronucleata</taxon>
        <taxon>Spirotrichea</taxon>
        <taxon>Hypotrichia</taxon>
        <taxon>Euplotida</taxon>
        <taxon>Euplotidae</taxon>
        <taxon>Moneuplotes</taxon>
    </lineage>
</organism>
<dbReference type="EMBL" id="CAMPGE010008577">
    <property type="protein sequence ID" value="CAI2367469.1"/>
    <property type="molecule type" value="Genomic_DNA"/>
</dbReference>
<evidence type="ECO:0000313" key="2">
    <source>
        <dbReference type="Proteomes" id="UP001295684"/>
    </source>
</evidence>
<accession>A0AAD1UET5</accession>
<dbReference type="AlphaFoldDB" id="A0AAD1UET5"/>
<dbReference type="Proteomes" id="UP001295684">
    <property type="component" value="Unassembled WGS sequence"/>
</dbReference>
<keyword evidence="2" id="KW-1185">Reference proteome</keyword>
<protein>
    <submittedName>
        <fullName evidence="1">Uncharacterized protein</fullName>
    </submittedName>
</protein>
<sequence length="305" mass="34395">MFLRFLMCIRHNCSPYLPDLAKENREEKGAVVNYAEAKHVWLALVNETSSEHGVTDNDFKELGTICADFLEDSSCKRNMFRIPGIVLSKTSLKESRKGSESDVRKSKKSYSTNQTKKLTEVNFKSLKNAKKSTTKSTCNEEAKKMGDHLLFSSDKIEMAYAYILKEMRLATFDEEDVIIKLVLLLNCSFETRAFSQRYKSKAQVKELLEKEIIDVSPPEKEESKNLAPAVSKLSGLSGLVGKNNPKEVSTKAEVNMPKSIIPTLKEFKGSASSEILYEEITKTYKNKVGPALLIFFMIESTEALK</sequence>
<reference evidence="1" key="1">
    <citation type="submission" date="2023-07" db="EMBL/GenBank/DDBJ databases">
        <authorList>
            <consortium name="AG Swart"/>
            <person name="Singh M."/>
            <person name="Singh A."/>
            <person name="Seah K."/>
            <person name="Emmerich C."/>
        </authorList>
    </citation>
    <scope>NUCLEOTIDE SEQUENCE</scope>
    <source>
        <strain evidence="1">DP1</strain>
    </source>
</reference>
<gene>
    <name evidence="1" type="ORF">ECRASSUSDP1_LOCUS8755</name>
</gene>
<name>A0AAD1UET5_EUPCR</name>
<proteinExistence type="predicted"/>